<dbReference type="eggNOG" id="COG0014">
    <property type="taxonomic scope" value="Bacteria"/>
</dbReference>
<dbReference type="InterPro" id="IPR020593">
    <property type="entry name" value="G-glutamylP_reductase_CS"/>
</dbReference>
<dbReference type="InterPro" id="IPR016162">
    <property type="entry name" value="Ald_DH_N"/>
</dbReference>
<dbReference type="PANTHER" id="PTHR11063">
    <property type="entry name" value="GLUTAMATE SEMIALDEHYDE DEHYDROGENASE"/>
    <property type="match status" value="1"/>
</dbReference>
<keyword evidence="3 7" id="KW-0641">Proline biosynthesis</keyword>
<dbReference type="GO" id="GO:0055129">
    <property type="term" value="P:L-proline biosynthetic process"/>
    <property type="evidence" value="ECO:0007669"/>
    <property type="project" value="UniProtKB-UniRule"/>
</dbReference>
<evidence type="ECO:0000256" key="1">
    <source>
        <dbReference type="ARBA" id="ARBA00004985"/>
    </source>
</evidence>
<organism evidence="9 10">
    <name type="scientific">Isosphaera pallida (strain ATCC 43644 / DSM 9630 / IS1B)</name>
    <dbReference type="NCBI Taxonomy" id="575540"/>
    <lineage>
        <taxon>Bacteria</taxon>
        <taxon>Pseudomonadati</taxon>
        <taxon>Planctomycetota</taxon>
        <taxon>Planctomycetia</taxon>
        <taxon>Isosphaerales</taxon>
        <taxon>Isosphaeraceae</taxon>
        <taxon>Isosphaera</taxon>
    </lineage>
</organism>
<dbReference type="NCBIfam" id="NF001221">
    <property type="entry name" value="PRK00197.1"/>
    <property type="match status" value="1"/>
</dbReference>
<comment type="pathway">
    <text evidence="1 7">Amino-acid biosynthesis; L-proline biosynthesis; L-glutamate 5-semialdehyde from L-glutamate: step 2/2.</text>
</comment>
<dbReference type="UniPathway" id="UPA00098">
    <property type="reaction ID" value="UER00360"/>
</dbReference>
<evidence type="ECO:0000256" key="5">
    <source>
        <dbReference type="ARBA" id="ARBA00023002"/>
    </source>
</evidence>
<dbReference type="SUPFAM" id="SSF53720">
    <property type="entry name" value="ALDH-like"/>
    <property type="match status" value="1"/>
</dbReference>
<comment type="subcellular location">
    <subcellularLocation>
        <location evidence="7">Cytoplasm</location>
    </subcellularLocation>
</comment>
<gene>
    <name evidence="7" type="primary">proA</name>
    <name evidence="9" type="ordered locus">Isop_3560</name>
</gene>
<evidence type="ECO:0000256" key="4">
    <source>
        <dbReference type="ARBA" id="ARBA00022857"/>
    </source>
</evidence>
<evidence type="ECO:0000256" key="6">
    <source>
        <dbReference type="ARBA" id="ARBA00049024"/>
    </source>
</evidence>
<dbReference type="GO" id="GO:0004350">
    <property type="term" value="F:glutamate-5-semialdehyde dehydrogenase activity"/>
    <property type="evidence" value="ECO:0007669"/>
    <property type="project" value="UniProtKB-UniRule"/>
</dbReference>
<dbReference type="AlphaFoldDB" id="E8QXT0"/>
<evidence type="ECO:0000313" key="10">
    <source>
        <dbReference type="Proteomes" id="UP000008631"/>
    </source>
</evidence>
<evidence type="ECO:0000313" key="9">
    <source>
        <dbReference type="EMBL" id="ADV64117.1"/>
    </source>
</evidence>
<keyword evidence="10" id="KW-1185">Reference proteome</keyword>
<dbReference type="Gene3D" id="3.40.309.10">
    <property type="entry name" value="Aldehyde Dehydrogenase, Chain A, domain 2"/>
    <property type="match status" value="1"/>
</dbReference>
<dbReference type="HOGENOM" id="CLU_030231_0_0_0"/>
<dbReference type="InterPro" id="IPR016163">
    <property type="entry name" value="Ald_DH_C"/>
</dbReference>
<dbReference type="Pfam" id="PF00171">
    <property type="entry name" value="Aldedh"/>
    <property type="match status" value="1"/>
</dbReference>
<dbReference type="GO" id="GO:0005737">
    <property type="term" value="C:cytoplasm"/>
    <property type="evidence" value="ECO:0007669"/>
    <property type="project" value="UniProtKB-SubCell"/>
</dbReference>
<accession>E8QXT0</accession>
<proteinExistence type="inferred from homology"/>
<keyword evidence="4 7" id="KW-0521">NADP</keyword>
<dbReference type="CDD" id="cd07079">
    <property type="entry name" value="ALDH_F18-19_ProA-GPR"/>
    <property type="match status" value="1"/>
</dbReference>
<dbReference type="PIRSF" id="PIRSF000151">
    <property type="entry name" value="GPR"/>
    <property type="match status" value="1"/>
</dbReference>
<dbReference type="EC" id="1.2.1.41" evidence="7"/>
<dbReference type="PANTHER" id="PTHR11063:SF8">
    <property type="entry name" value="DELTA-1-PYRROLINE-5-CARBOXYLATE SYNTHASE"/>
    <property type="match status" value="1"/>
</dbReference>
<dbReference type="NCBIfam" id="TIGR00407">
    <property type="entry name" value="proA"/>
    <property type="match status" value="1"/>
</dbReference>
<dbReference type="InterPro" id="IPR016161">
    <property type="entry name" value="Ald_DH/histidinol_DH"/>
</dbReference>
<feature type="domain" description="Aldehyde dehydrogenase" evidence="8">
    <location>
        <begin position="16"/>
        <end position="307"/>
    </location>
</feature>
<evidence type="ECO:0000256" key="3">
    <source>
        <dbReference type="ARBA" id="ARBA00022650"/>
    </source>
</evidence>
<keyword evidence="7" id="KW-0963">Cytoplasm</keyword>
<dbReference type="GO" id="GO:0050661">
    <property type="term" value="F:NADP binding"/>
    <property type="evidence" value="ECO:0007669"/>
    <property type="project" value="InterPro"/>
</dbReference>
<dbReference type="PROSITE" id="PS01223">
    <property type="entry name" value="PROA"/>
    <property type="match status" value="1"/>
</dbReference>
<dbReference type="InterPro" id="IPR012134">
    <property type="entry name" value="Glu-5-SA_DH"/>
</dbReference>
<comment type="similarity">
    <text evidence="7">Belongs to the gamma-glutamyl phosphate reductase family.</text>
</comment>
<dbReference type="InterPro" id="IPR015590">
    <property type="entry name" value="Aldehyde_DH_dom"/>
</dbReference>
<keyword evidence="5 7" id="KW-0560">Oxidoreductase</keyword>
<protein>
    <recommendedName>
        <fullName evidence="7">Gamma-glutamyl phosphate reductase</fullName>
        <shortName evidence="7">GPR</shortName>
        <ecNumber evidence="7">1.2.1.41</ecNumber>
    </recommendedName>
    <alternativeName>
        <fullName evidence="7">Glutamate-5-semialdehyde dehydrogenase</fullName>
    </alternativeName>
    <alternativeName>
        <fullName evidence="7">Glutamyl-gamma-semialdehyde dehydrogenase</fullName>
        <shortName evidence="7">GSA dehydrogenase</shortName>
    </alternativeName>
</protein>
<dbReference type="HAMAP" id="MF_00412">
    <property type="entry name" value="ProA"/>
    <property type="match status" value="1"/>
</dbReference>
<name>E8QXT0_ISOPI</name>
<dbReference type="KEGG" id="ipa:Isop_3560"/>
<evidence type="ECO:0000259" key="8">
    <source>
        <dbReference type="Pfam" id="PF00171"/>
    </source>
</evidence>
<evidence type="ECO:0000256" key="7">
    <source>
        <dbReference type="HAMAP-Rule" id="MF_00412"/>
    </source>
</evidence>
<comment type="function">
    <text evidence="7">Catalyzes the NADPH-dependent reduction of L-glutamate 5-phosphate into L-glutamate 5-semialdehyde and phosphate. The product spontaneously undergoes cyclization to form 1-pyrroline-5-carboxylate.</text>
</comment>
<dbReference type="OrthoDB" id="9809970at2"/>
<dbReference type="Gene3D" id="3.40.605.10">
    <property type="entry name" value="Aldehyde Dehydrogenase, Chain A, domain 1"/>
    <property type="match status" value="1"/>
</dbReference>
<dbReference type="InParanoid" id="E8QXT0"/>
<reference evidence="9 10" key="1">
    <citation type="journal article" date="2011" name="Stand. Genomic Sci.">
        <title>Complete genome sequence of Isosphaera pallida type strain (IS1B).</title>
        <authorList>
            <consortium name="US DOE Joint Genome Institute (JGI-PGF)"/>
            <person name="Goker M."/>
            <person name="Cleland D."/>
            <person name="Saunders E."/>
            <person name="Lapidus A."/>
            <person name="Nolan M."/>
            <person name="Lucas S."/>
            <person name="Hammon N."/>
            <person name="Deshpande S."/>
            <person name="Cheng J.F."/>
            <person name="Tapia R."/>
            <person name="Han C."/>
            <person name="Goodwin L."/>
            <person name="Pitluck S."/>
            <person name="Liolios K."/>
            <person name="Pagani I."/>
            <person name="Ivanova N."/>
            <person name="Mavromatis K."/>
            <person name="Pati A."/>
            <person name="Chen A."/>
            <person name="Palaniappan K."/>
            <person name="Land M."/>
            <person name="Hauser L."/>
            <person name="Chang Y.J."/>
            <person name="Jeffries C.D."/>
            <person name="Detter J.C."/>
            <person name="Beck B."/>
            <person name="Woyke T."/>
            <person name="Bristow J."/>
            <person name="Eisen J.A."/>
            <person name="Markowitz V."/>
            <person name="Hugenholtz P."/>
            <person name="Kyrpides N.C."/>
            <person name="Klenk H.P."/>
        </authorList>
    </citation>
    <scope>NUCLEOTIDE SEQUENCE [LARGE SCALE GENOMIC DNA]</scope>
    <source>
        <strain evidence="10">ATCC 43644 / DSM 9630 / IS1B</strain>
    </source>
</reference>
<dbReference type="Proteomes" id="UP000008631">
    <property type="component" value="Chromosome"/>
</dbReference>
<dbReference type="STRING" id="575540.Isop_3560"/>
<comment type="catalytic activity">
    <reaction evidence="6 7">
        <text>L-glutamate 5-semialdehyde + phosphate + NADP(+) = L-glutamyl 5-phosphate + NADPH + H(+)</text>
        <dbReference type="Rhea" id="RHEA:19541"/>
        <dbReference type="ChEBI" id="CHEBI:15378"/>
        <dbReference type="ChEBI" id="CHEBI:43474"/>
        <dbReference type="ChEBI" id="CHEBI:57783"/>
        <dbReference type="ChEBI" id="CHEBI:58066"/>
        <dbReference type="ChEBI" id="CHEBI:58274"/>
        <dbReference type="ChEBI" id="CHEBI:58349"/>
        <dbReference type="EC" id="1.2.1.41"/>
    </reaction>
</comment>
<dbReference type="RefSeq" id="WP_013566405.1">
    <property type="nucleotide sequence ID" value="NC_014962.1"/>
</dbReference>
<sequence>MIPDPHAHASADAATSADALSPDELKTICDHMADAAQRAARKLMTASGAAKDAWLKASARGLIAQTEAILAANARDLDHAQNAGLSRAAIDRLRLDSNRIAEIAHALEEIAALPDPLGETLASSIRPNGLEVRKVRVPLGVVFMIYESRPNVTADAAALCVKSGNAVILRGGSEAFHSNHALHRVLADALEPAGLPREAVQLVPVTDRAAVGHLLTRSDAIDLAIPRGGAGLIRRVVAEARMPVLKHYDGNCHVYIDQYADPDMAEAIILNAKVQRPGVCNAAETLLIHRAIAATMLPRIAERLLAHGVELRGDPEACALVPAMTPATPEDWDTEYLDLTLAVAVVDSLDAAIEHINRHGSKHTDAIVSRDLESVRRFAARVDTAAVMINASTRFNDGGQLGLGAEIGISTDKLHARGPCGLRELTTTKWIVTGSGHIRA</sequence>
<keyword evidence="2 7" id="KW-0028">Amino-acid biosynthesis</keyword>
<dbReference type="EMBL" id="CP002353">
    <property type="protein sequence ID" value="ADV64117.1"/>
    <property type="molecule type" value="Genomic_DNA"/>
</dbReference>
<dbReference type="FunFam" id="3.40.309.10:FF:000006">
    <property type="entry name" value="Gamma-glutamyl phosphate reductase"/>
    <property type="match status" value="1"/>
</dbReference>
<evidence type="ECO:0000256" key="2">
    <source>
        <dbReference type="ARBA" id="ARBA00022605"/>
    </source>
</evidence>
<dbReference type="FunCoup" id="E8QXT0">
    <property type="interactions" value="408"/>
</dbReference>
<dbReference type="InterPro" id="IPR000965">
    <property type="entry name" value="GPR_dom"/>
</dbReference>